<evidence type="ECO:0000313" key="1">
    <source>
        <dbReference type="EMBL" id="KZL82511.1"/>
    </source>
</evidence>
<evidence type="ECO:0000313" key="2">
    <source>
        <dbReference type="Proteomes" id="UP000076584"/>
    </source>
</evidence>
<reference evidence="1 2" key="1">
    <citation type="submission" date="2015-06" db="EMBL/GenBank/DDBJ databases">
        <title>Survival trade-offs in plant roots during colonization by closely related pathogenic and mutualistic fungi.</title>
        <authorList>
            <person name="Hacquard S."/>
            <person name="Kracher B."/>
            <person name="Hiruma K."/>
            <person name="Weinman A."/>
            <person name="Muench P."/>
            <person name="Garrido Oter R."/>
            <person name="Ver Loren van Themaat E."/>
            <person name="Dallerey J.-F."/>
            <person name="Damm U."/>
            <person name="Henrissat B."/>
            <person name="Lespinet O."/>
            <person name="Thon M."/>
            <person name="Kemen E."/>
            <person name="McHardy A.C."/>
            <person name="Schulze-Lefert P."/>
            <person name="O'Connell R.J."/>
        </authorList>
    </citation>
    <scope>NUCLEOTIDE SEQUENCE [LARGE SCALE GENOMIC DNA]</scope>
    <source>
        <strain evidence="1 2">MAFF 238704</strain>
    </source>
</reference>
<name>A0A167CF58_COLIC</name>
<dbReference type="Proteomes" id="UP000076584">
    <property type="component" value="Unassembled WGS sequence"/>
</dbReference>
<feature type="non-terminal residue" evidence="1">
    <location>
        <position position="1"/>
    </location>
</feature>
<sequence length="130" mass="14491">LSCTPTPTARTSLPTPRMFASPTSSLTLAVAWTVTKRRHNSHSASSAVALTISAPTRCRSGAIPQSPSFLLGEYDLEVTAKARKLKKSNRQTRQWIEDGLLYFCLPYDHTASRIQKDLMTERPHQESFSQ</sequence>
<gene>
    <name evidence="1" type="ORF">CI238_11402</name>
</gene>
<keyword evidence="2" id="KW-1185">Reference proteome</keyword>
<proteinExistence type="predicted"/>
<dbReference type="EMBL" id="LFIW01001381">
    <property type="protein sequence ID" value="KZL82511.1"/>
    <property type="molecule type" value="Genomic_DNA"/>
</dbReference>
<organism evidence="1 2">
    <name type="scientific">Colletotrichum incanum</name>
    <name type="common">Soybean anthracnose fungus</name>
    <dbReference type="NCBI Taxonomy" id="1573173"/>
    <lineage>
        <taxon>Eukaryota</taxon>
        <taxon>Fungi</taxon>
        <taxon>Dikarya</taxon>
        <taxon>Ascomycota</taxon>
        <taxon>Pezizomycotina</taxon>
        <taxon>Sordariomycetes</taxon>
        <taxon>Hypocreomycetidae</taxon>
        <taxon>Glomerellales</taxon>
        <taxon>Glomerellaceae</taxon>
        <taxon>Colletotrichum</taxon>
        <taxon>Colletotrichum spaethianum species complex</taxon>
    </lineage>
</organism>
<protein>
    <submittedName>
        <fullName evidence="1">Uncharacterized protein</fullName>
    </submittedName>
</protein>
<dbReference type="AlphaFoldDB" id="A0A167CF58"/>
<comment type="caution">
    <text evidence="1">The sequence shown here is derived from an EMBL/GenBank/DDBJ whole genome shotgun (WGS) entry which is preliminary data.</text>
</comment>
<accession>A0A167CF58</accession>